<dbReference type="PANTHER" id="PTHR30435">
    <property type="entry name" value="FLAGELLAR PROTEIN"/>
    <property type="match status" value="1"/>
</dbReference>
<dbReference type="Pfam" id="PF22692">
    <property type="entry name" value="LlgE_F_G_D1"/>
    <property type="match status" value="1"/>
</dbReference>
<evidence type="ECO:0000313" key="4">
    <source>
        <dbReference type="EMBL" id="SMC04617.1"/>
    </source>
</evidence>
<evidence type="ECO:0000259" key="3">
    <source>
        <dbReference type="Pfam" id="PF22692"/>
    </source>
</evidence>
<accession>A0A1W1WEB7</accession>
<protein>
    <submittedName>
        <fullName evidence="4">Flagellar basal-body rod protein FlgG</fullName>
    </submittedName>
</protein>
<reference evidence="5" key="1">
    <citation type="submission" date="2017-04" db="EMBL/GenBank/DDBJ databases">
        <authorList>
            <person name="Varghese N."/>
            <person name="Submissions S."/>
        </authorList>
    </citation>
    <scope>NUCLEOTIDE SEQUENCE [LARGE SCALE GENOMIC DNA]</scope>
    <source>
        <strain evidence="5">DSM 9293</strain>
    </source>
</reference>
<evidence type="ECO:0000256" key="2">
    <source>
        <dbReference type="RuleBase" id="RU362116"/>
    </source>
</evidence>
<comment type="similarity">
    <text evidence="1 2">Belongs to the flagella basal body rod proteins family.</text>
</comment>
<dbReference type="PANTHER" id="PTHR30435:SF19">
    <property type="entry name" value="FLAGELLAR BASAL-BODY ROD PROTEIN FLGG"/>
    <property type="match status" value="1"/>
</dbReference>
<keyword evidence="5" id="KW-1185">Reference proteome</keyword>
<keyword evidence="4" id="KW-0282">Flagellum</keyword>
<keyword evidence="4" id="KW-0969">Cilium</keyword>
<proteinExistence type="inferred from homology"/>
<keyword evidence="2" id="KW-0975">Bacterial flagellum</keyword>
<gene>
    <name evidence="4" type="ORF">SAMN00768000_1744</name>
</gene>
<dbReference type="AlphaFoldDB" id="A0A1W1WEB7"/>
<dbReference type="STRING" id="28034.BFX07_00695"/>
<dbReference type="GO" id="GO:0071978">
    <property type="term" value="P:bacterial-type flagellum-dependent swarming motility"/>
    <property type="evidence" value="ECO:0007669"/>
    <property type="project" value="TreeGrafter"/>
</dbReference>
<keyword evidence="4" id="KW-0966">Cell projection</keyword>
<dbReference type="EMBL" id="FWWY01000001">
    <property type="protein sequence ID" value="SMC04617.1"/>
    <property type="molecule type" value="Genomic_DNA"/>
</dbReference>
<dbReference type="GO" id="GO:0009425">
    <property type="term" value="C:bacterial-type flagellum basal body"/>
    <property type="evidence" value="ECO:0007669"/>
    <property type="project" value="UniProtKB-SubCell"/>
</dbReference>
<feature type="domain" description="Flagellar hook protein FlgE/F/G-like D1" evidence="3">
    <location>
        <begin position="90"/>
        <end position="153"/>
    </location>
</feature>
<dbReference type="InterPro" id="IPR053967">
    <property type="entry name" value="LlgE_F_G-like_D1"/>
</dbReference>
<dbReference type="InterPro" id="IPR020013">
    <property type="entry name" value="Flagellar_FlgE/F/G"/>
</dbReference>
<dbReference type="SUPFAM" id="SSF117143">
    <property type="entry name" value="Flagellar hook protein flgE"/>
    <property type="match status" value="1"/>
</dbReference>
<dbReference type="NCBIfam" id="TIGR03506">
    <property type="entry name" value="FlgEFG_subfam"/>
    <property type="match status" value="1"/>
</dbReference>
<evidence type="ECO:0000256" key="1">
    <source>
        <dbReference type="ARBA" id="ARBA00009677"/>
    </source>
</evidence>
<dbReference type="RefSeq" id="WP_242823863.1">
    <property type="nucleotide sequence ID" value="NZ_FWWY01000001.1"/>
</dbReference>
<evidence type="ECO:0000313" key="5">
    <source>
        <dbReference type="Proteomes" id="UP000192660"/>
    </source>
</evidence>
<comment type="subcellular location">
    <subcellularLocation>
        <location evidence="2">Bacterial flagellum basal body</location>
    </subcellularLocation>
</comment>
<organism evidence="4 5">
    <name type="scientific">Sulfobacillus thermosulfidooxidans (strain DSM 9293 / VKM B-1269 / AT-1)</name>
    <dbReference type="NCBI Taxonomy" id="929705"/>
    <lineage>
        <taxon>Bacteria</taxon>
        <taxon>Bacillati</taxon>
        <taxon>Bacillota</taxon>
        <taxon>Clostridia</taxon>
        <taxon>Eubacteriales</taxon>
        <taxon>Clostridiales Family XVII. Incertae Sedis</taxon>
        <taxon>Sulfobacillus</taxon>
    </lineage>
</organism>
<name>A0A1W1WEB7_SULTA</name>
<dbReference type="InterPro" id="IPR037925">
    <property type="entry name" value="FlgE/F/G-like"/>
</dbReference>
<dbReference type="Proteomes" id="UP000192660">
    <property type="component" value="Unassembled WGS sequence"/>
</dbReference>
<sequence length="242" mass="25307">MMNALYTGAAGLLTQHQVLETVAGNLANQNSLGYLAQHSQVVGLLPETVMGQGPSGMVPIGQVITEQAVLSGVNLTPGQVRTTGHYTDLAIMGQGFFVVKTPKGLAYTQDGRFSVNAQGQLVTATGDFVLSSSGQPIDVGLAPFHVSPGGQITQNGQVVATLGLVDLPNQGIKALGNSLYQAPRRLPFTGQVMQGAVNTSNGNMTQETMTMMEAEQTYQSLTTLINEESSRLKTAASLSIIA</sequence>